<sequence length="286" mass="31125">MGPPCTNSRPSARKVKLSYGYIAEGNEASERFFMKNGYGKLPSLRLLGILVQNMPKPVPDWVETQLLVEEEERTEEERQAKADEAVESIHTFWGQADFLLPRDSLRRVLADPHSSGPYVITSTAPIIDLSPLGSQGAPWYIRSGISVINRLAVFLPSLIPSLPDIGKKDHLDMRTVFGVWVKGTEGPALLSHLLAHVHNTLIKIPVINQEDVDYLSVPLANGHPLAASVPASSLIETSTLPVLKGLTSEGQRLAGYTSQKTAAHVAVGEASGKTPTVLPHFFDPRS</sequence>
<protein>
    <submittedName>
        <fullName evidence="1">Uncharacterized protein</fullName>
    </submittedName>
</protein>
<dbReference type="KEGG" id="acan:ACA1_066880"/>
<dbReference type="AlphaFoldDB" id="L8GP38"/>
<organism evidence="1 2">
    <name type="scientific">Acanthamoeba castellanii (strain ATCC 30010 / Neff)</name>
    <dbReference type="NCBI Taxonomy" id="1257118"/>
    <lineage>
        <taxon>Eukaryota</taxon>
        <taxon>Amoebozoa</taxon>
        <taxon>Discosea</taxon>
        <taxon>Longamoebia</taxon>
        <taxon>Centramoebida</taxon>
        <taxon>Acanthamoebidae</taxon>
        <taxon>Acanthamoeba</taxon>
    </lineage>
</organism>
<keyword evidence="2" id="KW-1185">Reference proteome</keyword>
<dbReference type="EMBL" id="KB008048">
    <property type="protein sequence ID" value="ELR14647.1"/>
    <property type="molecule type" value="Genomic_DNA"/>
</dbReference>
<evidence type="ECO:0000313" key="2">
    <source>
        <dbReference type="Proteomes" id="UP000011083"/>
    </source>
</evidence>
<reference evidence="1 2" key="1">
    <citation type="journal article" date="2013" name="Genome Biol.">
        <title>Genome of Acanthamoeba castellanii highlights extensive lateral gene transfer and early evolution of tyrosine kinase signaling.</title>
        <authorList>
            <person name="Clarke M."/>
            <person name="Lohan A.J."/>
            <person name="Liu B."/>
            <person name="Lagkouvardos I."/>
            <person name="Roy S."/>
            <person name="Zafar N."/>
            <person name="Bertelli C."/>
            <person name="Schilde C."/>
            <person name="Kianianmomeni A."/>
            <person name="Burglin T.R."/>
            <person name="Frech C."/>
            <person name="Turcotte B."/>
            <person name="Kopec K.O."/>
            <person name="Synnott J.M."/>
            <person name="Choo C."/>
            <person name="Paponov I."/>
            <person name="Finkler A."/>
            <person name="Soon Heng Tan C."/>
            <person name="Hutchins A.P."/>
            <person name="Weinmeier T."/>
            <person name="Rattei T."/>
            <person name="Chu J.S."/>
            <person name="Gimenez G."/>
            <person name="Irimia M."/>
            <person name="Rigden D.J."/>
            <person name="Fitzpatrick D.A."/>
            <person name="Lorenzo-Morales J."/>
            <person name="Bateman A."/>
            <person name="Chiu C.H."/>
            <person name="Tang P."/>
            <person name="Hegemann P."/>
            <person name="Fromm H."/>
            <person name="Raoult D."/>
            <person name="Greub G."/>
            <person name="Miranda-Saavedra D."/>
            <person name="Chen N."/>
            <person name="Nash P."/>
            <person name="Ginger M.L."/>
            <person name="Horn M."/>
            <person name="Schaap P."/>
            <person name="Caler L."/>
            <person name="Loftus B."/>
        </authorList>
    </citation>
    <scope>NUCLEOTIDE SEQUENCE [LARGE SCALE GENOMIC DNA]</scope>
    <source>
        <strain evidence="1 2">Neff</strain>
    </source>
</reference>
<gene>
    <name evidence="1" type="ORF">ACA1_066880</name>
</gene>
<dbReference type="VEuPathDB" id="AmoebaDB:ACA1_066880"/>
<dbReference type="GeneID" id="14915252"/>
<dbReference type="RefSeq" id="XP_004336660.1">
    <property type="nucleotide sequence ID" value="XM_004336612.1"/>
</dbReference>
<proteinExistence type="predicted"/>
<name>L8GP38_ACACF</name>
<evidence type="ECO:0000313" key="1">
    <source>
        <dbReference type="EMBL" id="ELR14647.1"/>
    </source>
</evidence>
<accession>L8GP38</accession>
<dbReference type="Proteomes" id="UP000011083">
    <property type="component" value="Unassembled WGS sequence"/>
</dbReference>